<dbReference type="GO" id="GO:0003725">
    <property type="term" value="F:double-stranded RNA binding"/>
    <property type="evidence" value="ECO:0007669"/>
    <property type="project" value="TreeGrafter"/>
</dbReference>
<dbReference type="GO" id="GO:0035197">
    <property type="term" value="F:siRNA binding"/>
    <property type="evidence" value="ECO:0007669"/>
    <property type="project" value="TreeGrafter"/>
</dbReference>
<dbReference type="GO" id="GO:0030422">
    <property type="term" value="P:siRNA processing"/>
    <property type="evidence" value="ECO:0007669"/>
    <property type="project" value="TreeGrafter"/>
</dbReference>
<name>A0AAW1DQ25_9HEMI</name>
<dbReference type="InterPro" id="IPR051247">
    <property type="entry name" value="RLC_Component"/>
</dbReference>
<comment type="caution">
    <text evidence="4">The sequence shown here is derived from an EMBL/GenBank/DDBJ whole genome shotgun (WGS) entry which is preliminary data.</text>
</comment>
<dbReference type="PANTHER" id="PTHR46205:SF3">
    <property type="entry name" value="LOQUACIOUS, ISOFORM B"/>
    <property type="match status" value="1"/>
</dbReference>
<dbReference type="InterPro" id="IPR014720">
    <property type="entry name" value="dsRBD_dom"/>
</dbReference>
<organism evidence="4 5">
    <name type="scientific">Rhynocoris fuscipes</name>
    <dbReference type="NCBI Taxonomy" id="488301"/>
    <lineage>
        <taxon>Eukaryota</taxon>
        <taxon>Metazoa</taxon>
        <taxon>Ecdysozoa</taxon>
        <taxon>Arthropoda</taxon>
        <taxon>Hexapoda</taxon>
        <taxon>Insecta</taxon>
        <taxon>Pterygota</taxon>
        <taxon>Neoptera</taxon>
        <taxon>Paraneoptera</taxon>
        <taxon>Hemiptera</taxon>
        <taxon>Heteroptera</taxon>
        <taxon>Panheteroptera</taxon>
        <taxon>Cimicomorpha</taxon>
        <taxon>Reduviidae</taxon>
        <taxon>Harpactorinae</taxon>
        <taxon>Harpactorini</taxon>
        <taxon>Rhynocoris</taxon>
    </lineage>
</organism>
<evidence type="ECO:0000256" key="1">
    <source>
        <dbReference type="ARBA" id="ARBA00022884"/>
    </source>
</evidence>
<dbReference type="PANTHER" id="PTHR46205">
    <property type="entry name" value="LOQUACIOUS, ISOFORM B"/>
    <property type="match status" value="1"/>
</dbReference>
<evidence type="ECO:0000259" key="3">
    <source>
        <dbReference type="PROSITE" id="PS50137"/>
    </source>
</evidence>
<proteinExistence type="predicted"/>
<evidence type="ECO:0000313" key="5">
    <source>
        <dbReference type="Proteomes" id="UP001461498"/>
    </source>
</evidence>
<dbReference type="SMART" id="SM00358">
    <property type="entry name" value="DSRM"/>
    <property type="match status" value="2"/>
</dbReference>
<feature type="domain" description="DRBM" evidence="3">
    <location>
        <begin position="93"/>
        <end position="161"/>
    </location>
</feature>
<dbReference type="GO" id="GO:0005634">
    <property type="term" value="C:nucleus"/>
    <property type="evidence" value="ECO:0007669"/>
    <property type="project" value="TreeGrafter"/>
</dbReference>
<dbReference type="AlphaFoldDB" id="A0AAW1DQ25"/>
<protein>
    <recommendedName>
        <fullName evidence="3">DRBM domain-containing protein</fullName>
    </recommendedName>
</protein>
<dbReference type="EMBL" id="JAPXFL010000001">
    <property type="protein sequence ID" value="KAK9512075.1"/>
    <property type="molecule type" value="Genomic_DNA"/>
</dbReference>
<dbReference type="Gene3D" id="3.30.160.20">
    <property type="match status" value="2"/>
</dbReference>
<evidence type="ECO:0000256" key="2">
    <source>
        <dbReference type="PROSITE-ProRule" id="PRU00266"/>
    </source>
</evidence>
<evidence type="ECO:0000313" key="4">
    <source>
        <dbReference type="EMBL" id="KAK9512075.1"/>
    </source>
</evidence>
<dbReference type="Pfam" id="PF00035">
    <property type="entry name" value="dsrm"/>
    <property type="match status" value="2"/>
</dbReference>
<accession>A0AAW1DQ25</accession>
<dbReference type="GO" id="GO:0005737">
    <property type="term" value="C:cytoplasm"/>
    <property type="evidence" value="ECO:0007669"/>
    <property type="project" value="TreeGrafter"/>
</dbReference>
<dbReference type="CDD" id="cd19862">
    <property type="entry name" value="DSRM_PRKRA-like_rpt1"/>
    <property type="match status" value="1"/>
</dbReference>
<reference evidence="4 5" key="1">
    <citation type="submission" date="2022-12" db="EMBL/GenBank/DDBJ databases">
        <title>Chromosome-level genome assembly of true bugs.</title>
        <authorList>
            <person name="Ma L."/>
            <person name="Li H."/>
        </authorList>
    </citation>
    <scope>NUCLEOTIDE SEQUENCE [LARGE SCALE GENOMIC DNA]</scope>
    <source>
        <strain evidence="4">Lab_2022b</strain>
    </source>
</reference>
<keyword evidence="1 2" id="KW-0694">RNA-binding</keyword>
<dbReference type="GO" id="GO:0016442">
    <property type="term" value="C:RISC complex"/>
    <property type="evidence" value="ECO:0007669"/>
    <property type="project" value="TreeGrafter"/>
</dbReference>
<dbReference type="GO" id="GO:0070920">
    <property type="term" value="P:regulation of regulatory ncRNA processing"/>
    <property type="evidence" value="ECO:0007669"/>
    <property type="project" value="TreeGrafter"/>
</dbReference>
<keyword evidence="5" id="KW-1185">Reference proteome</keyword>
<dbReference type="GO" id="GO:0070578">
    <property type="term" value="C:RISC-loading complex"/>
    <property type="evidence" value="ECO:0007669"/>
    <property type="project" value="TreeGrafter"/>
</dbReference>
<dbReference type="Proteomes" id="UP001461498">
    <property type="component" value="Unassembled WGS sequence"/>
</dbReference>
<dbReference type="SUPFAM" id="SSF54768">
    <property type="entry name" value="dsRNA-binding domain-like"/>
    <property type="match status" value="2"/>
</dbReference>
<gene>
    <name evidence="4" type="ORF">O3M35_000584</name>
</gene>
<feature type="domain" description="DRBM" evidence="3">
    <location>
        <begin position="4"/>
        <end position="71"/>
    </location>
</feature>
<dbReference type="PROSITE" id="PS50137">
    <property type="entry name" value="DS_RBD"/>
    <property type="match status" value="2"/>
</dbReference>
<sequence length="307" mass="34255">MDKTPVTMLQELLIKKQLIPTYNIIFNGAGTHDPLFKYEVAACGASAVGSGKSKKEAKHEAARLLLEKLVGESPGDVLDANVNSPYAEVIKDNAVGMLAEFCGEKNLPQPKYDLVRDEGLPHAKLFSFKCSVSSFTTEAEARTKKQAKQLAANEMLNKLKECVQNVPTIKKMDKEDFQKSNEVVIKKLMDIRLKKGNTSEQLGIKIADYYKIFLNESYACKSTLLQEIKGRNRSYFEALDDPEVVCKNILKELDFQYKLEEVPTTTSAVAVALTLEGTPTWTFFGCDPDAIRDVFIEALSFMADMIE</sequence>